<feature type="compositionally biased region" description="Polar residues" evidence="5">
    <location>
        <begin position="2946"/>
        <end position="2955"/>
    </location>
</feature>
<evidence type="ECO:0000256" key="1">
    <source>
        <dbReference type="ARBA" id="ARBA00004245"/>
    </source>
</evidence>
<evidence type="ECO:0000256" key="2">
    <source>
        <dbReference type="ARBA" id="ARBA00022490"/>
    </source>
</evidence>
<evidence type="ECO:0000313" key="8">
    <source>
        <dbReference type="EMBL" id="KAG2179022.1"/>
    </source>
</evidence>
<feature type="compositionally biased region" description="Polar residues" evidence="5">
    <location>
        <begin position="2727"/>
        <end position="2738"/>
    </location>
</feature>
<feature type="compositionally biased region" description="Basic and acidic residues" evidence="5">
    <location>
        <begin position="2934"/>
        <end position="2945"/>
    </location>
</feature>
<reference evidence="8" key="1">
    <citation type="submission" date="2020-12" db="EMBL/GenBank/DDBJ databases">
        <title>Metabolic potential, ecology and presence of endohyphal bacteria is reflected in genomic diversity of Mucoromycotina.</title>
        <authorList>
            <person name="Muszewska A."/>
            <person name="Okrasinska A."/>
            <person name="Steczkiewicz K."/>
            <person name="Drgas O."/>
            <person name="Orlowska M."/>
            <person name="Perlinska-Lenart U."/>
            <person name="Aleksandrzak-Piekarczyk T."/>
            <person name="Szatraj K."/>
            <person name="Zielenkiewicz U."/>
            <person name="Pilsyk S."/>
            <person name="Malc E."/>
            <person name="Mieczkowski P."/>
            <person name="Kruszewska J.S."/>
            <person name="Biernat P."/>
            <person name="Pawlowska J."/>
        </authorList>
    </citation>
    <scope>NUCLEOTIDE SEQUENCE</scope>
    <source>
        <strain evidence="8">WA0000067209</strain>
    </source>
</reference>
<feature type="coiled-coil region" evidence="4">
    <location>
        <begin position="1434"/>
        <end position="1461"/>
    </location>
</feature>
<name>A0A8H7PRM7_MORIS</name>
<dbReference type="SUPFAM" id="SSF46966">
    <property type="entry name" value="Spectrin repeat"/>
    <property type="match status" value="1"/>
</dbReference>
<evidence type="ECO:0000259" key="6">
    <source>
        <dbReference type="PROSITE" id="PS50021"/>
    </source>
</evidence>
<dbReference type="GO" id="GO:0008017">
    <property type="term" value="F:microtubule binding"/>
    <property type="evidence" value="ECO:0007669"/>
    <property type="project" value="InterPro"/>
</dbReference>
<evidence type="ECO:0000256" key="5">
    <source>
        <dbReference type="SAM" id="MobiDB-lite"/>
    </source>
</evidence>
<keyword evidence="4" id="KW-0175">Coiled coil</keyword>
<feature type="domain" description="GAR" evidence="7">
    <location>
        <begin position="2776"/>
        <end position="2850"/>
    </location>
</feature>
<dbReference type="InterPro" id="IPR001715">
    <property type="entry name" value="CH_dom"/>
</dbReference>
<proteinExistence type="predicted"/>
<dbReference type="PROSITE" id="PS51460">
    <property type="entry name" value="GAR"/>
    <property type="match status" value="1"/>
</dbReference>
<feature type="compositionally biased region" description="Polar residues" evidence="5">
    <location>
        <begin position="2894"/>
        <end position="2909"/>
    </location>
</feature>
<feature type="coiled-coil region" evidence="4">
    <location>
        <begin position="2095"/>
        <end position="2122"/>
    </location>
</feature>
<feature type="compositionally biased region" description="Basic and acidic residues" evidence="5">
    <location>
        <begin position="2869"/>
        <end position="2890"/>
    </location>
</feature>
<dbReference type="Gene3D" id="1.20.58.60">
    <property type="match status" value="2"/>
</dbReference>
<feature type="domain" description="Calponin-homology (CH)" evidence="6">
    <location>
        <begin position="154"/>
        <end position="271"/>
    </location>
</feature>
<keyword evidence="2" id="KW-0963">Cytoplasm</keyword>
<feature type="coiled-coil region" evidence="4">
    <location>
        <begin position="595"/>
        <end position="629"/>
    </location>
</feature>
<feature type="region of interest" description="Disordered" evidence="5">
    <location>
        <begin position="2933"/>
        <end position="2955"/>
    </location>
</feature>
<dbReference type="Gene3D" id="1.10.418.10">
    <property type="entry name" value="Calponin-like domain"/>
    <property type="match status" value="1"/>
</dbReference>
<dbReference type="OrthoDB" id="2359410at2759"/>
<accession>A0A8H7PRM7</accession>
<evidence type="ECO:0000256" key="4">
    <source>
        <dbReference type="SAM" id="Coils"/>
    </source>
</evidence>
<dbReference type="InterPro" id="IPR036534">
    <property type="entry name" value="GAR_dom_sf"/>
</dbReference>
<keyword evidence="9" id="KW-1185">Reference proteome</keyword>
<evidence type="ECO:0000313" key="9">
    <source>
        <dbReference type="Proteomes" id="UP000654370"/>
    </source>
</evidence>
<feature type="region of interest" description="Disordered" evidence="5">
    <location>
        <begin position="2724"/>
        <end position="2777"/>
    </location>
</feature>
<evidence type="ECO:0000259" key="7">
    <source>
        <dbReference type="PROSITE" id="PS51460"/>
    </source>
</evidence>
<feature type="coiled-coil region" evidence="4">
    <location>
        <begin position="2190"/>
        <end position="2217"/>
    </location>
</feature>
<evidence type="ECO:0008006" key="10">
    <source>
        <dbReference type="Google" id="ProtNLM"/>
    </source>
</evidence>
<keyword evidence="3" id="KW-0206">Cytoskeleton</keyword>
<dbReference type="PROSITE" id="PS50021">
    <property type="entry name" value="CH"/>
    <property type="match status" value="1"/>
</dbReference>
<organism evidence="8 9">
    <name type="scientific">Mortierella isabellina</name>
    <name type="common">Filamentous fungus</name>
    <name type="synonym">Umbelopsis isabellina</name>
    <dbReference type="NCBI Taxonomy" id="91625"/>
    <lineage>
        <taxon>Eukaryota</taxon>
        <taxon>Fungi</taxon>
        <taxon>Fungi incertae sedis</taxon>
        <taxon>Mucoromycota</taxon>
        <taxon>Mucoromycotina</taxon>
        <taxon>Umbelopsidomycetes</taxon>
        <taxon>Umbelopsidales</taxon>
        <taxon>Umbelopsidaceae</taxon>
        <taxon>Umbelopsis</taxon>
    </lineage>
</organism>
<dbReference type="GO" id="GO:0005856">
    <property type="term" value="C:cytoskeleton"/>
    <property type="evidence" value="ECO:0007669"/>
    <property type="project" value="UniProtKB-SubCell"/>
</dbReference>
<dbReference type="InterPro" id="IPR003108">
    <property type="entry name" value="GAR_dom"/>
</dbReference>
<comment type="caution">
    <text evidence="8">The sequence shown here is derived from an EMBL/GenBank/DDBJ whole genome shotgun (WGS) entry which is preliminary data.</text>
</comment>
<comment type="subcellular location">
    <subcellularLocation>
        <location evidence="1">Cytoplasm</location>
        <location evidence="1">Cytoskeleton</location>
    </subcellularLocation>
</comment>
<sequence>MLKKADTASVTPAPPLWFPHTNTVDVVPANDDHLLMTWVVQQIGSLESVDAVTLRNLVTQDSVLTRLLSSVTILKAGQNDCGSDQAFEMARQWLNKDMPDIQTTSISDVSSEKVAEFVLAMLLKHLCEALERALRQTKVWTFIDQSTLSDTSYHKIRQLLCSWYQTITLEYLPVCSWMEDGNDFLTSWKTGAILLLILHYSDPNCVELECAQEARLATSQSNMRSNVSNALNIALKRFGVKRRLTESNVIHAENCEISTIIYLCELCIATVSHADDFRDSRQKQIFDKCHQAVNEVDDLARVSDLTIVETPDSAPPDIVVTLDNLEDYAINIRQMVSILRVKMDDCVPRRSIAFRREDPTLGWMRDRAATPSTFSEASGASASVDDDDTASLQSTRTVHPLQAMDEDKGSYKMTLDNTIHAIQAYRKHDINKFYAAAHELQISAPSSKQRVLGLVNSIDELDQTLEQDIIIATDAFQLFDRGYGFSKQAKSIRFELDFIQAKMVKTTTTNTGITELENRAQHAYEDIGQLEQSFDDLLDADSTDQSYRNILESLVQKYELVQAWVEEVRIWFAEAERIRNWIESRIQMLEEKEVEDSLAEKINTTQTEVAKLNDDHEALEHEIESFNKEDMTRLRAHVKALTGSEKGDKDLSPADTTTIEITLTTLMTLDRLMHLLRQKTHTLQVLSIRVLWEAEYATATKWVEDGHAQTTLFVIEEARWRADTDMRTVSNDGSEQFLPRDDSIELRTQVINSLLALEHSIADFDQGQFTSTLEIFQDFEDIIGDDKPQHLESRQAGLEASFQTLTSRVQFARKVVEQRLTMMEFIQQYVLVRTEGQLILHDLENMIATITYTMQSTDNIQRVQTFRNNLTHLTGFVAGLVTYPPHNCEMDEASNDRSNDEIFDFLEARNSELEDLYGTMFSMLDKLGQLIQDHKEAHAIQLGLQLMNDQLSESQSELLRSPIDIAVKKLKLTENDVKKWNEKQNDRITHFEISKDTEFDSLKIRLEKLSSSCDRQTCTIDFAFLDNEVSRLTIKFDEFSDALNHQNLLLEALNHRLNWETSFSTASQQISEHFFKIMEYAKMSRWYPTEETRVNKEDISNIAKWKQTITDSEQQMKAFQNDTLMPAARLATILLASIHTIELKSNIQTDQSFVASVQQQQSELAEKFEDLYSALDYHRALVEQKNIILELLRETEKFEDTGMSCLDQMKRLIEHGLQHRYVDFSGQIKEFSRDVEELFTNRIAKLPPIQCSQLKHLTSLSNDNDRETNTAIGAFFDSRKEEVQKLISEMKDMQSKYIVTQELKSKVSQYEQDAANLCHWILLQSESLAECKQELKCIAQTLDHDRLDTLINLQNERYEQVDGYARKELDNLSANISELATSIAEVNACNVDMSPASSTYDLAVADMAILIHAMEGHGRNIDARKQHLVLQQLLSDSQNEANKFQIQITELSNQLDTLTQNDESGVFHQTTVLSISKQCEDIDVELIAFDNRVGAEIRSSLSDLERLCSQLLEPVAPPADLSNRIIEFDDGYIRLRENTSSLRARIQVVMDFKNCLEKADSIYAWYHEQEDVMERFLADTARWNPATGSAQVNINQISEGIDSIKISVDIYESQHIEPCLVALDEIKTSIAETSFVNLIDRLEIAKTSLQGGIQKLHDHIAFGETIIAQNRSATWYLARVNEMQMQAEAIRANLIEHKNDSTYQLDDLNVLEAQMPVTLQESNMRITYPVRSFDGFRNEGAEKDVKTNELLSETVRERNHQLQQIMANIKEIVHLNDVRMKQYYLVQQYSEQADSLKLWISDQTSNLQRVMNTSADATLDETKALLANIHTVSKDLEAHQSTYEELKARSLETTRLLLMQGASDEGSREADVAALADSIDQAQRGIDNSWDTMTDDCIKAIVRLEADFDAKQLGESLQELLKQLGVLNEDISAAEEDTSNEMANDWTDRLATLLSQPLASLKEQDELLKLKRKECDIPSYEKNELLFNQIDQQIVDVNADIEKLAEIRYQNELLENHLRNGSQLINDVNEINCMLTPTITSLWHLTGDDTVDSATQVSMNTIMKEVQSRFTILEQKCAKYCDSSLSTHESPIQQKSDLEKALSNFNNQILQAQKIAQDYENAFAQQKMFNNVMLERLPKLDNVLRDASVTDSDLTNVTQDLGAVREILQEYETIQSSLVGMAEPQNEINCQQLEACYAEIRANLERREAEVLELKTKSYKAAPLAEFQRACTRLRDLCKEQSRLLNNTMEATGKSQFYIKDITFLERLLRQNISIHSNVERELKLLRSQTDVQSAELEQLDAGPELHTYLEGAREELEQLQTILDTDQKQIDFVRKIFAFAKASSQIYAWMEGCKRAIRGIDTDSLNENEQQSDLTDLSIKMNGFEPTMTAFNNMVSAILKDKNDEPVDLSEIQMKSEDVSAAVNMRSGRVLGEWDALKKQYALLQWNSESSIQGTTIARKSKEIMALVDKIKSHLRSLSVTRVALETPVIVCNIPLLDLLSEREVIVVETQMNNLEREVEYQLNKKIDALDQIIALSTTLQDGTFVQQRAHIAQVVNELVNMMQEKHQEITVALKIAGFVGKADEVEVLLSAIQETVDPCVAQTKTERLQSKADLQALLIELDARFKYYGPRIREKLEETKDMAHTFEDNERVTQKFTDIEKRWNGLREQANQAKLYLTSKIAGLSATTPSPRYMDHQGPPRPHSVADVRTRKISEKTIARAMTPNPRSSTSSQMSTRGLGKLDSPVTRMRRATHTPMTSRSGKAASVPPRYIPDPKSDLDVQLGKVVNESPYKIRIKMVPGEVGKYWFGDIEPRLVYCRILRSNMVMVRVGGGWTELSQFLRDHALLEGRLIPNRFEEEKRVNVRDAYLRTKPKPKDVNTQEDLKKSGSDPIKSSRSAPNRATNNAVNQAGIKEGNRFLMTVDGQGNQLEISMKKATDHEPRLHTSTPRRSQQ</sequence>
<gene>
    <name evidence="8" type="ORF">INT43_001871</name>
</gene>
<dbReference type="SMART" id="SM00243">
    <property type="entry name" value="GAS2"/>
    <property type="match status" value="1"/>
</dbReference>
<feature type="coiled-coil region" evidence="4">
    <location>
        <begin position="1910"/>
        <end position="1937"/>
    </location>
</feature>
<dbReference type="Gene3D" id="3.30.920.20">
    <property type="entry name" value="Gas2-like domain"/>
    <property type="match status" value="1"/>
</dbReference>
<dbReference type="Pfam" id="PF00307">
    <property type="entry name" value="CH"/>
    <property type="match status" value="1"/>
</dbReference>
<dbReference type="SUPFAM" id="SSF143575">
    <property type="entry name" value="GAS2 domain-like"/>
    <property type="match status" value="1"/>
</dbReference>
<dbReference type="Pfam" id="PF02187">
    <property type="entry name" value="GAS2"/>
    <property type="match status" value="1"/>
</dbReference>
<dbReference type="InterPro" id="IPR036872">
    <property type="entry name" value="CH_dom_sf"/>
</dbReference>
<dbReference type="Proteomes" id="UP000654370">
    <property type="component" value="Unassembled WGS sequence"/>
</dbReference>
<protein>
    <recommendedName>
        <fullName evidence="10">GAR domain-containing protein</fullName>
    </recommendedName>
</protein>
<evidence type="ECO:0000256" key="3">
    <source>
        <dbReference type="ARBA" id="ARBA00023212"/>
    </source>
</evidence>
<dbReference type="SUPFAM" id="SSF47576">
    <property type="entry name" value="Calponin-homology domain, CH-domain"/>
    <property type="match status" value="1"/>
</dbReference>
<feature type="region of interest" description="Disordered" evidence="5">
    <location>
        <begin position="372"/>
        <end position="393"/>
    </location>
</feature>
<dbReference type="EMBL" id="JAEPQZ010000007">
    <property type="protein sequence ID" value="KAG2179022.1"/>
    <property type="molecule type" value="Genomic_DNA"/>
</dbReference>
<feature type="region of interest" description="Disordered" evidence="5">
    <location>
        <begin position="2869"/>
        <end position="2909"/>
    </location>
</feature>